<keyword evidence="3 5" id="KW-0687">Ribonucleoprotein</keyword>
<dbReference type="GO" id="GO:0005840">
    <property type="term" value="C:ribosome"/>
    <property type="evidence" value="ECO:0007669"/>
    <property type="project" value="UniProtKB-KW"/>
</dbReference>
<proteinExistence type="inferred from homology"/>
<evidence type="ECO:0000256" key="2">
    <source>
        <dbReference type="ARBA" id="ARBA00022980"/>
    </source>
</evidence>
<dbReference type="HAMAP" id="MF_00294">
    <property type="entry name" value="Ribosomal_bL33"/>
    <property type="match status" value="1"/>
</dbReference>
<dbReference type="EMBL" id="CP135137">
    <property type="protein sequence ID" value="WWR11443.1"/>
    <property type="molecule type" value="Genomic_DNA"/>
</dbReference>
<dbReference type="InterPro" id="IPR038584">
    <property type="entry name" value="Ribosomal_bL33_sf"/>
</dbReference>
<dbReference type="NCBIfam" id="TIGR01023">
    <property type="entry name" value="rpmG_bact"/>
    <property type="match status" value="1"/>
</dbReference>
<comment type="similarity">
    <text evidence="1 5">Belongs to the bacterial ribosomal protein bL33 family.</text>
</comment>
<dbReference type="Pfam" id="PF00471">
    <property type="entry name" value="Ribosomal_L33"/>
    <property type="match status" value="1"/>
</dbReference>
<evidence type="ECO:0000313" key="7">
    <source>
        <dbReference type="Proteomes" id="UP001368618"/>
    </source>
</evidence>
<keyword evidence="7" id="KW-1185">Reference proteome</keyword>
<dbReference type="RefSeq" id="WP_100114916.1">
    <property type="nucleotide sequence ID" value="NZ_CP021497.1"/>
</dbReference>
<evidence type="ECO:0000256" key="1">
    <source>
        <dbReference type="ARBA" id="ARBA00007596"/>
    </source>
</evidence>
<evidence type="ECO:0000313" key="6">
    <source>
        <dbReference type="EMBL" id="WWR11443.1"/>
    </source>
</evidence>
<dbReference type="Proteomes" id="UP001368618">
    <property type="component" value="Chromosome"/>
</dbReference>
<sequence>MSKSRIKIKLLSTSGTGYFITTTKNNKNTPNKLKLMKYDPTIKKHCLFEEKKIK</sequence>
<protein>
    <recommendedName>
        <fullName evidence="4 5">Large ribosomal subunit protein bL33</fullName>
    </recommendedName>
</protein>
<gene>
    <name evidence="5 6" type="primary">rpmG</name>
    <name evidence="6" type="ORF">RQL39_01970</name>
</gene>
<dbReference type="InterPro" id="IPR001705">
    <property type="entry name" value="Ribosomal_bL33"/>
</dbReference>
<accession>A0ABZ2GVF9</accession>
<dbReference type="PANTHER" id="PTHR15238:SF1">
    <property type="entry name" value="LARGE RIBOSOMAL SUBUNIT PROTEIN BL33M"/>
    <property type="match status" value="1"/>
</dbReference>
<dbReference type="Gene3D" id="2.20.28.120">
    <property type="entry name" value="Ribosomal protein L33"/>
    <property type="match status" value="1"/>
</dbReference>
<dbReference type="SUPFAM" id="SSF57829">
    <property type="entry name" value="Zn-binding ribosomal proteins"/>
    <property type="match status" value="1"/>
</dbReference>
<dbReference type="InterPro" id="IPR011332">
    <property type="entry name" value="Ribosomal_zn-bd"/>
</dbReference>
<dbReference type="PANTHER" id="PTHR15238">
    <property type="entry name" value="54S RIBOSOMAL PROTEIN L39, MITOCHONDRIAL"/>
    <property type="match status" value="1"/>
</dbReference>
<evidence type="ECO:0000256" key="4">
    <source>
        <dbReference type="ARBA" id="ARBA00035176"/>
    </source>
</evidence>
<reference evidence="6" key="1">
    <citation type="submission" date="2023-09" db="EMBL/GenBank/DDBJ databases">
        <title>Genomes of two closely related lineages of the louse Polyplax serrata with different host specificities.</title>
        <authorList>
            <person name="Martinu J."/>
            <person name="Tarabai H."/>
            <person name="Stefka J."/>
            <person name="Hypsa V."/>
        </authorList>
    </citation>
    <scope>NUCLEOTIDE SEQUENCE [LARGE SCALE GENOMIC DNA]</scope>
    <source>
        <strain evidence="6">98ZLc_SE</strain>
    </source>
</reference>
<evidence type="ECO:0000256" key="5">
    <source>
        <dbReference type="HAMAP-Rule" id="MF_00294"/>
    </source>
</evidence>
<name>A0ABZ2GVF9_9GAMM</name>
<organism evidence="6 7">
    <name type="scientific">Candidatus Legionella polyplacis</name>
    <dbReference type="NCBI Taxonomy" id="2005262"/>
    <lineage>
        <taxon>Bacteria</taxon>
        <taxon>Pseudomonadati</taxon>
        <taxon>Pseudomonadota</taxon>
        <taxon>Gammaproteobacteria</taxon>
        <taxon>Legionellales</taxon>
        <taxon>Legionellaceae</taxon>
        <taxon>Legionella</taxon>
    </lineage>
</organism>
<keyword evidence="2 5" id="KW-0689">Ribosomal protein</keyword>
<dbReference type="NCBIfam" id="NF001860">
    <property type="entry name" value="PRK00595.1"/>
    <property type="match status" value="1"/>
</dbReference>
<evidence type="ECO:0000256" key="3">
    <source>
        <dbReference type="ARBA" id="ARBA00023274"/>
    </source>
</evidence>